<gene>
    <name evidence="8" type="ORF">SAMN05444398_104163</name>
</gene>
<dbReference type="InterPro" id="IPR005524">
    <property type="entry name" value="DUF318"/>
</dbReference>
<keyword evidence="6 7" id="KW-0472">Membrane</keyword>
<evidence type="ECO:0000256" key="5">
    <source>
        <dbReference type="ARBA" id="ARBA00022989"/>
    </source>
</evidence>
<dbReference type="Pfam" id="PF03773">
    <property type="entry name" value="ArsP_1"/>
    <property type="match status" value="1"/>
</dbReference>
<sequence length="343" mass="36001">MSVSDIIRKTRPDVRHVYVLLGALLVGLVFWQPGLVLEAARFVVLGMTHVTPIVIPGIVLAAWITASGVSDQVAAVFHGRTLQTVVGATLLGALLPVCGVTVLPLMAGLLAARVPLAPVMAFWLASPITGPAMLSATVATLGWEFAIGKALAAIGLGLFGGGMTALVATCDWAQSPLRSNRIVGSLGGQCGVGCRDTRGFDPRIWRDPARRMRFVRESWSITRLILLVLTPAFAAEYFLNAWLEPNAVAAYAGRDSAFAVPLAVIVGGPAYIDGYAALPLTRALLDHGMSTGAAMAFLVSGGVVSIWGAMAIFPVLRIKPFLLYLGLAAVGSMVSGWAFGAFY</sequence>
<comment type="similarity">
    <text evidence="2">Belongs to the UPF0718 family.</text>
</comment>
<name>A0A1M7CAW0_9RHOB</name>
<evidence type="ECO:0000256" key="6">
    <source>
        <dbReference type="ARBA" id="ARBA00023136"/>
    </source>
</evidence>
<proteinExistence type="inferred from homology"/>
<evidence type="ECO:0000313" key="8">
    <source>
        <dbReference type="EMBL" id="SHL64029.1"/>
    </source>
</evidence>
<feature type="transmembrane region" description="Helical" evidence="7">
    <location>
        <begin position="17"/>
        <end position="35"/>
    </location>
</feature>
<keyword evidence="9" id="KW-1185">Reference proteome</keyword>
<protein>
    <recommendedName>
        <fullName evidence="10">Permease</fullName>
    </recommendedName>
</protein>
<feature type="transmembrane region" description="Helical" evidence="7">
    <location>
        <begin position="292"/>
        <end position="315"/>
    </location>
</feature>
<keyword evidence="3" id="KW-1003">Cell membrane</keyword>
<dbReference type="OrthoDB" id="9777774at2"/>
<dbReference type="GO" id="GO:0005886">
    <property type="term" value="C:plasma membrane"/>
    <property type="evidence" value="ECO:0007669"/>
    <property type="project" value="UniProtKB-SubCell"/>
</dbReference>
<reference evidence="8 9" key="1">
    <citation type="submission" date="2016-11" db="EMBL/GenBank/DDBJ databases">
        <authorList>
            <person name="Jaros S."/>
            <person name="Januszkiewicz K."/>
            <person name="Wedrychowicz H."/>
        </authorList>
    </citation>
    <scope>NUCLEOTIDE SEQUENCE [LARGE SCALE GENOMIC DNA]</scope>
    <source>
        <strain evidence="8 9">DSM 29589</strain>
    </source>
</reference>
<dbReference type="PANTHER" id="PTHR42775:SF1">
    <property type="entry name" value="PERMEASE RV2963-RELATED"/>
    <property type="match status" value="1"/>
</dbReference>
<comment type="subcellular location">
    <subcellularLocation>
        <location evidence="1">Cell membrane</location>
        <topology evidence="1">Multi-pass membrane protein</topology>
    </subcellularLocation>
</comment>
<evidence type="ECO:0008006" key="10">
    <source>
        <dbReference type="Google" id="ProtNLM"/>
    </source>
</evidence>
<accession>A0A1M7CAW0</accession>
<evidence type="ECO:0000313" key="9">
    <source>
        <dbReference type="Proteomes" id="UP000183974"/>
    </source>
</evidence>
<feature type="transmembrane region" description="Helical" evidence="7">
    <location>
        <begin position="122"/>
        <end position="145"/>
    </location>
</feature>
<dbReference type="RefSeq" id="WP_073034505.1">
    <property type="nucleotide sequence ID" value="NZ_BMLR01000004.1"/>
</dbReference>
<feature type="transmembrane region" description="Helical" evidence="7">
    <location>
        <begin position="259"/>
        <end position="280"/>
    </location>
</feature>
<dbReference type="AlphaFoldDB" id="A0A1M7CAW0"/>
<dbReference type="InterPro" id="IPR053166">
    <property type="entry name" value="UPF0718_permease"/>
</dbReference>
<dbReference type="EMBL" id="FRBR01000004">
    <property type="protein sequence ID" value="SHL64029.1"/>
    <property type="molecule type" value="Genomic_DNA"/>
</dbReference>
<keyword evidence="5 7" id="KW-1133">Transmembrane helix</keyword>
<feature type="transmembrane region" description="Helical" evidence="7">
    <location>
        <begin position="220"/>
        <end position="239"/>
    </location>
</feature>
<evidence type="ECO:0000256" key="2">
    <source>
        <dbReference type="ARBA" id="ARBA00006386"/>
    </source>
</evidence>
<keyword evidence="4 7" id="KW-0812">Transmembrane</keyword>
<evidence type="ECO:0000256" key="4">
    <source>
        <dbReference type="ARBA" id="ARBA00022692"/>
    </source>
</evidence>
<dbReference type="PANTHER" id="PTHR42775">
    <property type="entry name" value="PERMEASE RV2963-RELATED"/>
    <property type="match status" value="1"/>
</dbReference>
<feature type="transmembrane region" description="Helical" evidence="7">
    <location>
        <begin position="42"/>
        <end position="65"/>
    </location>
</feature>
<evidence type="ECO:0000256" key="1">
    <source>
        <dbReference type="ARBA" id="ARBA00004651"/>
    </source>
</evidence>
<evidence type="ECO:0000256" key="7">
    <source>
        <dbReference type="SAM" id="Phobius"/>
    </source>
</evidence>
<feature type="transmembrane region" description="Helical" evidence="7">
    <location>
        <begin position="85"/>
        <end position="110"/>
    </location>
</feature>
<feature type="transmembrane region" description="Helical" evidence="7">
    <location>
        <begin position="151"/>
        <end position="173"/>
    </location>
</feature>
<feature type="transmembrane region" description="Helical" evidence="7">
    <location>
        <begin position="321"/>
        <end position="342"/>
    </location>
</feature>
<dbReference type="Proteomes" id="UP000183974">
    <property type="component" value="Unassembled WGS sequence"/>
</dbReference>
<dbReference type="STRING" id="337701.SAMN05444398_104163"/>
<organism evidence="8 9">
    <name type="scientific">Roseovarius pacificus</name>
    <dbReference type="NCBI Taxonomy" id="337701"/>
    <lineage>
        <taxon>Bacteria</taxon>
        <taxon>Pseudomonadati</taxon>
        <taxon>Pseudomonadota</taxon>
        <taxon>Alphaproteobacteria</taxon>
        <taxon>Rhodobacterales</taxon>
        <taxon>Roseobacteraceae</taxon>
        <taxon>Roseovarius</taxon>
    </lineage>
</organism>
<evidence type="ECO:0000256" key="3">
    <source>
        <dbReference type="ARBA" id="ARBA00022475"/>
    </source>
</evidence>